<evidence type="ECO:0000313" key="3">
    <source>
        <dbReference type="Proteomes" id="UP000580250"/>
    </source>
</evidence>
<protein>
    <submittedName>
        <fullName evidence="2">Uncharacterized protein</fullName>
    </submittedName>
</protein>
<comment type="caution">
    <text evidence="2">The sequence shown here is derived from an EMBL/GenBank/DDBJ whole genome shotgun (WGS) entry which is preliminary data.</text>
</comment>
<keyword evidence="1" id="KW-1133">Transmembrane helix</keyword>
<gene>
    <name evidence="2" type="ORF">MENT_LOCUS4578</name>
</gene>
<feature type="transmembrane region" description="Helical" evidence="1">
    <location>
        <begin position="12"/>
        <end position="30"/>
    </location>
</feature>
<evidence type="ECO:0000313" key="2">
    <source>
        <dbReference type="EMBL" id="CAD2135047.1"/>
    </source>
</evidence>
<proteinExistence type="predicted"/>
<evidence type="ECO:0000256" key="1">
    <source>
        <dbReference type="SAM" id="Phobius"/>
    </source>
</evidence>
<name>A0A6V7TU69_MELEN</name>
<keyword evidence="1" id="KW-0812">Transmembrane</keyword>
<dbReference type="AlphaFoldDB" id="A0A6V7TU69"/>
<accession>A0A6V7TU69</accession>
<sequence length="72" mass="8589">MDVVYSIVEGLQFFIPIIAVLTILCVMWYYKERINEEQPELKKYVNTTLLDDDWKDENTDESQIVKNEKKDS</sequence>
<dbReference type="EMBL" id="CAJEWN010000016">
    <property type="protein sequence ID" value="CAD2135047.1"/>
    <property type="molecule type" value="Genomic_DNA"/>
</dbReference>
<keyword evidence="1" id="KW-0472">Membrane</keyword>
<reference evidence="2 3" key="1">
    <citation type="submission" date="2020-08" db="EMBL/GenBank/DDBJ databases">
        <authorList>
            <person name="Koutsovoulos G."/>
            <person name="Danchin GJ E."/>
        </authorList>
    </citation>
    <scope>NUCLEOTIDE SEQUENCE [LARGE SCALE GENOMIC DNA]</scope>
</reference>
<dbReference type="Proteomes" id="UP000580250">
    <property type="component" value="Unassembled WGS sequence"/>
</dbReference>
<organism evidence="2 3">
    <name type="scientific">Meloidogyne enterolobii</name>
    <name type="common">Root-knot nematode worm</name>
    <name type="synonym">Meloidogyne mayaguensis</name>
    <dbReference type="NCBI Taxonomy" id="390850"/>
    <lineage>
        <taxon>Eukaryota</taxon>
        <taxon>Metazoa</taxon>
        <taxon>Ecdysozoa</taxon>
        <taxon>Nematoda</taxon>
        <taxon>Chromadorea</taxon>
        <taxon>Rhabditida</taxon>
        <taxon>Tylenchina</taxon>
        <taxon>Tylenchomorpha</taxon>
        <taxon>Tylenchoidea</taxon>
        <taxon>Meloidogynidae</taxon>
        <taxon>Meloidogyninae</taxon>
        <taxon>Meloidogyne</taxon>
    </lineage>
</organism>